<name>A0ABY6BGK2_9GAMM</name>
<evidence type="ECO:0000313" key="4">
    <source>
        <dbReference type="Proteomes" id="UP001064632"/>
    </source>
</evidence>
<gene>
    <name evidence="3" type="ORF">N4264_05690</name>
</gene>
<organism evidence="3 4">
    <name type="scientific">Tahibacter amnicola</name>
    <dbReference type="NCBI Taxonomy" id="2976241"/>
    <lineage>
        <taxon>Bacteria</taxon>
        <taxon>Pseudomonadati</taxon>
        <taxon>Pseudomonadota</taxon>
        <taxon>Gammaproteobacteria</taxon>
        <taxon>Lysobacterales</taxon>
        <taxon>Rhodanobacteraceae</taxon>
        <taxon>Tahibacter</taxon>
    </lineage>
</organism>
<keyword evidence="4" id="KW-1185">Reference proteome</keyword>
<dbReference type="Pfam" id="PF01584">
    <property type="entry name" value="CheW"/>
    <property type="match status" value="1"/>
</dbReference>
<evidence type="ECO:0000259" key="2">
    <source>
        <dbReference type="PROSITE" id="PS50851"/>
    </source>
</evidence>
<dbReference type="SUPFAM" id="SSF50341">
    <property type="entry name" value="CheW-like"/>
    <property type="match status" value="1"/>
</dbReference>
<dbReference type="PROSITE" id="PS50851">
    <property type="entry name" value="CHEW"/>
    <property type="match status" value="1"/>
</dbReference>
<dbReference type="EMBL" id="CP104694">
    <property type="protein sequence ID" value="UXI69143.1"/>
    <property type="molecule type" value="Genomic_DNA"/>
</dbReference>
<evidence type="ECO:0000256" key="1">
    <source>
        <dbReference type="SAM" id="MobiDB-lite"/>
    </source>
</evidence>
<dbReference type="RefSeq" id="WP_261696101.1">
    <property type="nucleotide sequence ID" value="NZ_CP104694.1"/>
</dbReference>
<accession>A0ABY6BGK2</accession>
<feature type="domain" description="CheW-like" evidence="2">
    <location>
        <begin position="39"/>
        <end position="195"/>
    </location>
</feature>
<reference evidence="3" key="1">
    <citation type="submission" date="2022-09" db="EMBL/GenBank/DDBJ databases">
        <title>Tahibacter sp. nov., isolated from a fresh water.</title>
        <authorList>
            <person name="Baek J.H."/>
            <person name="Lee J.K."/>
            <person name="Kim J.M."/>
            <person name="Jeon C.O."/>
        </authorList>
    </citation>
    <scope>NUCLEOTIDE SEQUENCE</scope>
    <source>
        <strain evidence="3">W38</strain>
    </source>
</reference>
<evidence type="ECO:0000313" key="3">
    <source>
        <dbReference type="EMBL" id="UXI69143.1"/>
    </source>
</evidence>
<proteinExistence type="predicted"/>
<dbReference type="InterPro" id="IPR036061">
    <property type="entry name" value="CheW-like_dom_sf"/>
</dbReference>
<dbReference type="InterPro" id="IPR002545">
    <property type="entry name" value="CheW-lke_dom"/>
</dbReference>
<dbReference type="Proteomes" id="UP001064632">
    <property type="component" value="Chromosome"/>
</dbReference>
<sequence>MQTTEQFPPGDSQPPPLPGAGPAVNATTEPSPAADPGEPRFAISLPIPDGRHANLLLPAARPTEMVRRATLCPIPNVPAWFAGVLNLRGTLVPVFDLVAELFGESRRQASPSVLVVGTGETAFAIPIATEPQLERIRQSSDDLSHVAPELLPYVDRYFASSGIDWLDFQFDQWVKHLFTGAVRGRTVRRVSLQGN</sequence>
<protein>
    <submittedName>
        <fullName evidence="3">Chemotaxis protein CheW</fullName>
    </submittedName>
</protein>
<dbReference type="Gene3D" id="2.40.50.180">
    <property type="entry name" value="CheA-289, Domain 4"/>
    <property type="match status" value="1"/>
</dbReference>
<feature type="region of interest" description="Disordered" evidence="1">
    <location>
        <begin position="1"/>
        <end position="40"/>
    </location>
</feature>